<comment type="caution">
    <text evidence="1">The sequence shown here is derived from an EMBL/GenBank/DDBJ whole genome shotgun (WGS) entry which is preliminary data.</text>
</comment>
<organism evidence="1 2">
    <name type="scientific">Willisornis vidua</name>
    <name type="common">Xingu scale-backed antbird</name>
    <dbReference type="NCBI Taxonomy" id="1566151"/>
    <lineage>
        <taxon>Eukaryota</taxon>
        <taxon>Metazoa</taxon>
        <taxon>Chordata</taxon>
        <taxon>Craniata</taxon>
        <taxon>Vertebrata</taxon>
        <taxon>Euteleostomi</taxon>
        <taxon>Archelosauria</taxon>
        <taxon>Archosauria</taxon>
        <taxon>Dinosauria</taxon>
        <taxon>Saurischia</taxon>
        <taxon>Theropoda</taxon>
        <taxon>Coelurosauria</taxon>
        <taxon>Aves</taxon>
        <taxon>Neognathae</taxon>
        <taxon>Neoaves</taxon>
        <taxon>Telluraves</taxon>
        <taxon>Australaves</taxon>
        <taxon>Passeriformes</taxon>
        <taxon>Thamnophilidae</taxon>
        <taxon>Willisornis</taxon>
    </lineage>
</organism>
<accession>A0ABQ9CRB2</accession>
<evidence type="ECO:0000313" key="2">
    <source>
        <dbReference type="Proteomes" id="UP001145742"/>
    </source>
</evidence>
<protein>
    <submittedName>
        <fullName evidence="1">Uncharacterized protein</fullName>
    </submittedName>
</protein>
<dbReference type="Proteomes" id="UP001145742">
    <property type="component" value="Unassembled WGS sequence"/>
</dbReference>
<dbReference type="EMBL" id="WHWB01034585">
    <property type="protein sequence ID" value="KAJ7407692.1"/>
    <property type="molecule type" value="Genomic_DNA"/>
</dbReference>
<dbReference type="PANTHER" id="PTHR33332">
    <property type="entry name" value="REVERSE TRANSCRIPTASE DOMAIN-CONTAINING PROTEIN"/>
    <property type="match status" value="1"/>
</dbReference>
<reference evidence="1" key="1">
    <citation type="submission" date="2019-10" db="EMBL/GenBank/DDBJ databases">
        <authorList>
            <person name="Soares A.E.R."/>
            <person name="Aleixo A."/>
            <person name="Schneider P."/>
            <person name="Miyaki C.Y."/>
            <person name="Schneider M.P."/>
            <person name="Mello C."/>
            <person name="Vasconcelos A.T.R."/>
        </authorList>
    </citation>
    <scope>NUCLEOTIDE SEQUENCE</scope>
    <source>
        <tissue evidence="1">Muscle</tissue>
    </source>
</reference>
<name>A0ABQ9CRB2_9PASS</name>
<gene>
    <name evidence="1" type="ORF">WISP_125184</name>
</gene>
<keyword evidence="2" id="KW-1185">Reference proteome</keyword>
<proteinExistence type="predicted"/>
<evidence type="ECO:0000313" key="1">
    <source>
        <dbReference type="EMBL" id="KAJ7407692.1"/>
    </source>
</evidence>
<sequence length="84" mass="9569">MVEQKLLEHTQSHRRAQGGWEGHQYRLEADLMKSSSVEKDLDVLVDNKLPMNQQCALVARKARGTLGCIRKCIANRSREVILPI</sequence>